<dbReference type="InterPro" id="IPR005940">
    <property type="entry name" value="Anthranilate_Pribosyl_Tfrase"/>
</dbReference>
<dbReference type="Pfam" id="PF02885">
    <property type="entry name" value="Glycos_trans_3N"/>
    <property type="match status" value="1"/>
</dbReference>
<keyword evidence="7" id="KW-1185">Reference proteome</keyword>
<dbReference type="EC" id="2.4.2.18" evidence="6"/>
<keyword evidence="2 6" id="KW-0808">Transferase</keyword>
<reference evidence="6 7" key="1">
    <citation type="journal article" date="2020" name="Sci. Rep.">
        <title>A novel cyanobacterial geosmin producer, revising GeoA distribution and dispersion patterns in Bacteria.</title>
        <authorList>
            <person name="Churro C."/>
            <person name="Semedo-Aguiar A.P."/>
            <person name="Silva A.D."/>
            <person name="Pereira-Leal J.B."/>
            <person name="Leite R.B."/>
        </authorList>
    </citation>
    <scope>NUCLEOTIDE SEQUENCE [LARGE SCALE GENOMIC DNA]</scope>
    <source>
        <strain evidence="6 7">IPMA8</strain>
    </source>
</reference>
<keyword evidence="3" id="KW-0057">Aromatic amino acid biosynthesis</keyword>
<dbReference type="GO" id="GO:0004048">
    <property type="term" value="F:anthranilate phosphoribosyltransferase activity"/>
    <property type="evidence" value="ECO:0007669"/>
    <property type="project" value="UniProtKB-EC"/>
</dbReference>
<keyword evidence="3" id="KW-0028">Amino-acid biosynthesis</keyword>
<dbReference type="Gene3D" id="3.40.1030.10">
    <property type="entry name" value="Nucleoside phosphorylase/phosphoribosyltransferase catalytic domain"/>
    <property type="match status" value="1"/>
</dbReference>
<dbReference type="Proteomes" id="UP000702425">
    <property type="component" value="Unassembled WGS sequence"/>
</dbReference>
<sequence>MSDAFRELLRKIGSGIHTGENLTRSEAAAATRMMLLGEATPAQIGAFMIAHRIKRPTGEELAGMLDAYEELGPVLAPPNREKGFSVSTVAVFGVAYDGRSRTAPISPLTALILAASGVPTLMHGGDTMPTKEGLPLIEIWRGLAVDWSKLRLEKVQQVFDSTGLGFVYLPKHFPQAAALVPYRREIGKRPPFSTMELMWCPYVGDVNVISGYVHPPTEGMFQKAFELRGIKNYTTVKGLEGSCDLPRDRTAIIGIAKPDAEFERVLLAHGDYGFSSTNPPLGSASELLKQMQEVLLGKPSELMQSAIWNGGFYLWRSGVCLDMSSGLIEAENLLSSGQVVQKLEEVSKAVSVLS</sequence>
<organism evidence="6 7">
    <name type="scientific">Microcoleus asticus IPMA8</name>
    <dbReference type="NCBI Taxonomy" id="2563858"/>
    <lineage>
        <taxon>Bacteria</taxon>
        <taxon>Bacillati</taxon>
        <taxon>Cyanobacteriota</taxon>
        <taxon>Cyanophyceae</taxon>
        <taxon>Oscillatoriophycideae</taxon>
        <taxon>Oscillatoriales</taxon>
        <taxon>Microcoleaceae</taxon>
        <taxon>Microcoleus</taxon>
        <taxon>Microcoleus asticus</taxon>
    </lineage>
</organism>
<feature type="domain" description="Glycosyl transferase family 3" evidence="4">
    <location>
        <begin position="101"/>
        <end position="338"/>
    </location>
</feature>
<dbReference type="RefSeq" id="WP_172188814.1">
    <property type="nucleotide sequence ID" value="NZ_CAWPPK010000269.1"/>
</dbReference>
<evidence type="ECO:0000259" key="4">
    <source>
        <dbReference type="Pfam" id="PF00591"/>
    </source>
</evidence>
<keyword evidence="1 6" id="KW-0328">Glycosyltransferase</keyword>
<dbReference type="SUPFAM" id="SSF52418">
    <property type="entry name" value="Nucleoside phosphorylase/phosphoribosyltransferase catalytic domain"/>
    <property type="match status" value="1"/>
</dbReference>
<evidence type="ECO:0000256" key="3">
    <source>
        <dbReference type="ARBA" id="ARBA00023141"/>
    </source>
</evidence>
<dbReference type="InterPro" id="IPR036320">
    <property type="entry name" value="Glycosyl_Trfase_fam3_N_dom_sf"/>
</dbReference>
<name>A0ABX2CYE7_9CYAN</name>
<dbReference type="EMBL" id="SRRZ01000055">
    <property type="protein sequence ID" value="NQE35426.1"/>
    <property type="molecule type" value="Genomic_DNA"/>
</dbReference>
<evidence type="ECO:0000256" key="1">
    <source>
        <dbReference type="ARBA" id="ARBA00022676"/>
    </source>
</evidence>
<accession>A0ABX2CYE7</accession>
<dbReference type="InterPro" id="IPR017459">
    <property type="entry name" value="Glycosyl_Trfase_fam3_N_dom"/>
</dbReference>
<dbReference type="InterPro" id="IPR000312">
    <property type="entry name" value="Glycosyl_Trfase_fam3"/>
</dbReference>
<evidence type="ECO:0000313" key="7">
    <source>
        <dbReference type="Proteomes" id="UP000702425"/>
    </source>
</evidence>
<evidence type="ECO:0000313" key="6">
    <source>
        <dbReference type="EMBL" id="NQE35426.1"/>
    </source>
</evidence>
<evidence type="ECO:0000256" key="2">
    <source>
        <dbReference type="ARBA" id="ARBA00022679"/>
    </source>
</evidence>
<evidence type="ECO:0000259" key="5">
    <source>
        <dbReference type="Pfam" id="PF02885"/>
    </source>
</evidence>
<feature type="domain" description="Glycosyl transferase family 3 N-terminal" evidence="5">
    <location>
        <begin position="7"/>
        <end position="70"/>
    </location>
</feature>
<dbReference type="NCBIfam" id="NF005635">
    <property type="entry name" value="PRK07394.1"/>
    <property type="match status" value="1"/>
</dbReference>
<dbReference type="PANTHER" id="PTHR43285">
    <property type="entry name" value="ANTHRANILATE PHOSPHORIBOSYLTRANSFERASE"/>
    <property type="match status" value="1"/>
</dbReference>
<proteinExistence type="predicted"/>
<dbReference type="Gene3D" id="1.20.970.10">
    <property type="entry name" value="Transferase, Pyrimidine Nucleoside Phosphorylase, Chain C"/>
    <property type="match status" value="1"/>
</dbReference>
<dbReference type="PANTHER" id="PTHR43285:SF3">
    <property type="entry name" value="SLL1634 PROTEIN"/>
    <property type="match status" value="1"/>
</dbReference>
<dbReference type="Pfam" id="PF00591">
    <property type="entry name" value="Glycos_transf_3"/>
    <property type="match status" value="1"/>
</dbReference>
<gene>
    <name evidence="6" type="primary">trpD</name>
    <name evidence="6" type="ORF">E5S67_03158</name>
</gene>
<comment type="caution">
    <text evidence="6">The sequence shown here is derived from an EMBL/GenBank/DDBJ whole genome shotgun (WGS) entry which is preliminary data.</text>
</comment>
<protein>
    <submittedName>
        <fullName evidence="6">Anthranilate phosphoribosyltransferase</fullName>
        <ecNumber evidence="6">2.4.2.18</ecNumber>
    </submittedName>
</protein>
<dbReference type="InterPro" id="IPR035902">
    <property type="entry name" value="Nuc_phospho_transferase"/>
</dbReference>
<dbReference type="SUPFAM" id="SSF47648">
    <property type="entry name" value="Nucleoside phosphorylase/phosphoribosyltransferase N-terminal domain"/>
    <property type="match status" value="1"/>
</dbReference>